<feature type="region of interest" description="Disordered" evidence="2">
    <location>
        <begin position="1"/>
        <end position="46"/>
    </location>
</feature>
<reference evidence="4" key="2">
    <citation type="submission" date="2023-02" db="EMBL/GenBank/DDBJ databases">
        <authorList>
            <person name="Swenson N.G."/>
            <person name="Wegrzyn J.L."/>
            <person name="Mcevoy S.L."/>
        </authorList>
    </citation>
    <scope>NUCLEOTIDE SEQUENCE</scope>
    <source>
        <strain evidence="4">91603</strain>
        <tissue evidence="4">Leaf</tissue>
    </source>
</reference>
<organism evidence="4 5">
    <name type="scientific">Acer negundo</name>
    <name type="common">Box elder</name>
    <dbReference type="NCBI Taxonomy" id="4023"/>
    <lineage>
        <taxon>Eukaryota</taxon>
        <taxon>Viridiplantae</taxon>
        <taxon>Streptophyta</taxon>
        <taxon>Embryophyta</taxon>
        <taxon>Tracheophyta</taxon>
        <taxon>Spermatophyta</taxon>
        <taxon>Magnoliopsida</taxon>
        <taxon>eudicotyledons</taxon>
        <taxon>Gunneridae</taxon>
        <taxon>Pentapetalae</taxon>
        <taxon>rosids</taxon>
        <taxon>malvids</taxon>
        <taxon>Sapindales</taxon>
        <taxon>Sapindaceae</taxon>
        <taxon>Hippocastanoideae</taxon>
        <taxon>Acereae</taxon>
        <taxon>Acer</taxon>
    </lineage>
</organism>
<evidence type="ECO:0000256" key="1">
    <source>
        <dbReference type="ARBA" id="ARBA00005711"/>
    </source>
</evidence>
<proteinExistence type="inferred from homology"/>
<dbReference type="Pfam" id="PF03763">
    <property type="entry name" value="Remorin_C"/>
    <property type="match status" value="1"/>
</dbReference>
<feature type="compositionally biased region" description="Polar residues" evidence="2">
    <location>
        <begin position="1"/>
        <end position="13"/>
    </location>
</feature>
<protein>
    <recommendedName>
        <fullName evidence="3">Remorin C-terminal domain-containing protein</fullName>
    </recommendedName>
</protein>
<accession>A0AAD5IIQ0</accession>
<comment type="similarity">
    <text evidence="1">Belongs to the remorin family.</text>
</comment>
<feature type="domain" description="Remorin C-terminal" evidence="3">
    <location>
        <begin position="291"/>
        <end position="382"/>
    </location>
</feature>
<reference evidence="4" key="1">
    <citation type="journal article" date="2022" name="Plant J.">
        <title>Strategies of tolerance reflected in two North American maple genomes.</title>
        <authorList>
            <person name="McEvoy S.L."/>
            <person name="Sezen U.U."/>
            <person name="Trouern-Trend A."/>
            <person name="McMahon S.M."/>
            <person name="Schaberg P.G."/>
            <person name="Yang J."/>
            <person name="Wegrzyn J.L."/>
            <person name="Swenson N.G."/>
        </authorList>
    </citation>
    <scope>NUCLEOTIDE SEQUENCE</scope>
    <source>
        <strain evidence="4">91603</strain>
    </source>
</reference>
<dbReference type="InterPro" id="IPR005516">
    <property type="entry name" value="Remorin_C"/>
</dbReference>
<name>A0AAD5IIQ0_ACENE</name>
<evidence type="ECO:0000259" key="3">
    <source>
        <dbReference type="Pfam" id="PF03763"/>
    </source>
</evidence>
<dbReference type="PANTHER" id="PTHR31471">
    <property type="entry name" value="OS02G0116800 PROTEIN"/>
    <property type="match status" value="1"/>
</dbReference>
<evidence type="ECO:0000313" key="4">
    <source>
        <dbReference type="EMBL" id="KAI9165501.1"/>
    </source>
</evidence>
<feature type="region of interest" description="Disordered" evidence="2">
    <location>
        <begin position="188"/>
        <end position="208"/>
    </location>
</feature>
<dbReference type="Proteomes" id="UP001064489">
    <property type="component" value="Chromosome 10"/>
</dbReference>
<gene>
    <name evidence="4" type="ORF">LWI28_015226</name>
</gene>
<evidence type="ECO:0000256" key="2">
    <source>
        <dbReference type="SAM" id="MobiDB-lite"/>
    </source>
</evidence>
<feature type="region of interest" description="Disordered" evidence="2">
    <location>
        <begin position="80"/>
        <end position="106"/>
    </location>
</feature>
<sequence>MKKNLVSSHSLGTFPSPGVSKGWSSERVPHPTNSSSSSSRRHMNAAATTPFCSGRALPSKWEDAERWICSPVSGYNSSASANNNNCSSTSNLHFQRRPKSKSGPIVPPPMGHYSPANAMQVLDATSVRNFLVGSPFSTGVLVPDGVSINYSVGGCGGGDGVGGGGGGQGYLMQTGIHHVRGWSDLVSEDSLTSSQDEKLDENTDAENAVSRVVSRRDMATQMSPEDGSHPSPPSILPVVEDHPAKLEVREVQVDKRATIISKSKRHGSRRIKKGVPDFEDFYQNATDTCKSSWDVSEEATSISKLQREEAKITAWENLQKAKAEAAIRKLEMNLEKKRSHSMDKILNKLKSSQMKVREMRSSISDRQDGKIPKASHKIRFLRGCFTCHAT</sequence>
<dbReference type="EMBL" id="JAJSOW010000105">
    <property type="protein sequence ID" value="KAI9165501.1"/>
    <property type="molecule type" value="Genomic_DNA"/>
</dbReference>
<comment type="caution">
    <text evidence="4">The sequence shown here is derived from an EMBL/GenBank/DDBJ whole genome shotgun (WGS) entry which is preliminary data.</text>
</comment>
<dbReference type="PANTHER" id="PTHR31471:SF2">
    <property type="entry name" value="REMORIN FAMILY PROTEIN"/>
    <property type="match status" value="1"/>
</dbReference>
<keyword evidence="5" id="KW-1185">Reference proteome</keyword>
<evidence type="ECO:0000313" key="5">
    <source>
        <dbReference type="Proteomes" id="UP001064489"/>
    </source>
</evidence>
<dbReference type="AlphaFoldDB" id="A0AAD5IIQ0"/>
<feature type="compositionally biased region" description="Low complexity" evidence="2">
    <location>
        <begin position="80"/>
        <end position="91"/>
    </location>
</feature>